<keyword evidence="2" id="KW-1133">Transmembrane helix</keyword>
<dbReference type="PANTHER" id="PTHR11567">
    <property type="entry name" value="ACID PHOSPHATASE-RELATED"/>
    <property type="match status" value="1"/>
</dbReference>
<keyword evidence="5" id="KW-1185">Reference proteome</keyword>
<evidence type="ECO:0000256" key="1">
    <source>
        <dbReference type="ARBA" id="ARBA00005375"/>
    </source>
</evidence>
<comment type="caution">
    <text evidence="4">The sequence shown here is derived from an EMBL/GenBank/DDBJ whole genome shotgun (WGS) entry which is preliminary data.</text>
</comment>
<evidence type="ECO:0000313" key="4">
    <source>
        <dbReference type="EMBL" id="KAK4188887.1"/>
    </source>
</evidence>
<feature type="signal peptide" evidence="3">
    <location>
        <begin position="1"/>
        <end position="20"/>
    </location>
</feature>
<dbReference type="AlphaFoldDB" id="A0AAN7AK16"/>
<feature type="chain" id="PRO_5042860767" evidence="3">
    <location>
        <begin position="21"/>
        <end position="469"/>
    </location>
</feature>
<name>A0AAN7AK16_9PEZI</name>
<evidence type="ECO:0000256" key="3">
    <source>
        <dbReference type="SAM" id="SignalP"/>
    </source>
</evidence>
<accession>A0AAN7AK16</accession>
<dbReference type="EMBL" id="MU864382">
    <property type="protein sequence ID" value="KAK4188887.1"/>
    <property type="molecule type" value="Genomic_DNA"/>
</dbReference>
<dbReference type="PANTHER" id="PTHR11567:SF142">
    <property type="entry name" value="PHOSPHOGLYCERATE MUTASE-LIKE PROTEIN"/>
    <property type="match status" value="1"/>
</dbReference>
<gene>
    <name evidence="4" type="ORF">QBC35DRAFT_531301</name>
</gene>
<keyword evidence="2" id="KW-0812">Transmembrane</keyword>
<evidence type="ECO:0000256" key="2">
    <source>
        <dbReference type="SAM" id="Phobius"/>
    </source>
</evidence>
<evidence type="ECO:0000313" key="5">
    <source>
        <dbReference type="Proteomes" id="UP001302126"/>
    </source>
</evidence>
<dbReference type="InterPro" id="IPR050645">
    <property type="entry name" value="Histidine_acid_phosphatase"/>
</dbReference>
<dbReference type="SUPFAM" id="SSF53254">
    <property type="entry name" value="Phosphoglycerate mutase-like"/>
    <property type="match status" value="1"/>
</dbReference>
<feature type="transmembrane region" description="Helical" evidence="2">
    <location>
        <begin position="422"/>
        <end position="447"/>
    </location>
</feature>
<dbReference type="InterPro" id="IPR029033">
    <property type="entry name" value="His_PPase_superfam"/>
</dbReference>
<reference evidence="4" key="1">
    <citation type="journal article" date="2023" name="Mol. Phylogenet. Evol.">
        <title>Genome-scale phylogeny and comparative genomics of the fungal order Sordariales.</title>
        <authorList>
            <person name="Hensen N."/>
            <person name="Bonometti L."/>
            <person name="Westerberg I."/>
            <person name="Brannstrom I.O."/>
            <person name="Guillou S."/>
            <person name="Cros-Aarteil S."/>
            <person name="Calhoun S."/>
            <person name="Haridas S."/>
            <person name="Kuo A."/>
            <person name="Mondo S."/>
            <person name="Pangilinan J."/>
            <person name="Riley R."/>
            <person name="LaButti K."/>
            <person name="Andreopoulos B."/>
            <person name="Lipzen A."/>
            <person name="Chen C."/>
            <person name="Yan M."/>
            <person name="Daum C."/>
            <person name="Ng V."/>
            <person name="Clum A."/>
            <person name="Steindorff A."/>
            <person name="Ohm R.A."/>
            <person name="Martin F."/>
            <person name="Silar P."/>
            <person name="Natvig D.O."/>
            <person name="Lalanne C."/>
            <person name="Gautier V."/>
            <person name="Ament-Velasquez S.L."/>
            <person name="Kruys A."/>
            <person name="Hutchinson M.I."/>
            <person name="Powell A.J."/>
            <person name="Barry K."/>
            <person name="Miller A.N."/>
            <person name="Grigoriev I.V."/>
            <person name="Debuchy R."/>
            <person name="Gladieux P."/>
            <person name="Hiltunen Thoren M."/>
            <person name="Johannesson H."/>
        </authorList>
    </citation>
    <scope>NUCLEOTIDE SEQUENCE</scope>
    <source>
        <strain evidence="4">PSN309</strain>
    </source>
</reference>
<dbReference type="GO" id="GO:0016791">
    <property type="term" value="F:phosphatase activity"/>
    <property type="evidence" value="ECO:0007669"/>
    <property type="project" value="TreeGrafter"/>
</dbReference>
<protein>
    <submittedName>
        <fullName evidence="4">Histidine phosphatase superfamily</fullName>
    </submittedName>
</protein>
<sequence>MKHTTTIAAAITGLAASVSGETVHGALIFTRHGDRTTKHYGNQQLTPLGQTQCFSSGQFYRNLYLSPASSQRINGISEIVYSKSQLYASAPDQDILLNTATSFLQGLYPPVPASVHAESLANGSEVEAPLDGYQYVTLHGVDKFSPDTIWLKGDESCPAANTAQKSYQTSEEFKSLESSTKDFYQSLYPYLADVYDITEQDLSYKNAYDLYDLLNVASIHNSSSAATNLSSETLHQLKTLADKAELGTNFDFSKPQGERSMGAMTFAAAVVAHLSKMVESQGEKQKLTVLSGSYDTFLAFFGWAELLKTDKRFYGLPEYAATMTFEVFSDSEKFAEEDLKVRFLFRNGTDSDAKLEQFPLFGKTEQEMRWTQFVQEVQGRGAMTTAQDWCGRCQSSEGFCKVYEVEATKGEDKKDGGMEGEMIAGIVMIVVGGLALASAAVMFLFVARRKKEREKKMVKGKVWEDAASV</sequence>
<organism evidence="4 5">
    <name type="scientific">Podospora australis</name>
    <dbReference type="NCBI Taxonomy" id="1536484"/>
    <lineage>
        <taxon>Eukaryota</taxon>
        <taxon>Fungi</taxon>
        <taxon>Dikarya</taxon>
        <taxon>Ascomycota</taxon>
        <taxon>Pezizomycotina</taxon>
        <taxon>Sordariomycetes</taxon>
        <taxon>Sordariomycetidae</taxon>
        <taxon>Sordariales</taxon>
        <taxon>Podosporaceae</taxon>
        <taxon>Podospora</taxon>
    </lineage>
</organism>
<comment type="similarity">
    <text evidence="1">Belongs to the histidine acid phosphatase family.</text>
</comment>
<dbReference type="Gene3D" id="3.40.50.1240">
    <property type="entry name" value="Phosphoglycerate mutase-like"/>
    <property type="match status" value="1"/>
</dbReference>
<keyword evidence="2" id="KW-0472">Membrane</keyword>
<keyword evidence="3" id="KW-0732">Signal</keyword>
<dbReference type="InterPro" id="IPR000560">
    <property type="entry name" value="His_Pase_clade-2"/>
</dbReference>
<dbReference type="Proteomes" id="UP001302126">
    <property type="component" value="Unassembled WGS sequence"/>
</dbReference>
<proteinExistence type="inferred from homology"/>
<reference evidence="4" key="2">
    <citation type="submission" date="2023-05" db="EMBL/GenBank/DDBJ databases">
        <authorList>
            <consortium name="Lawrence Berkeley National Laboratory"/>
            <person name="Steindorff A."/>
            <person name="Hensen N."/>
            <person name="Bonometti L."/>
            <person name="Westerberg I."/>
            <person name="Brannstrom I.O."/>
            <person name="Guillou S."/>
            <person name="Cros-Aarteil S."/>
            <person name="Calhoun S."/>
            <person name="Haridas S."/>
            <person name="Kuo A."/>
            <person name="Mondo S."/>
            <person name="Pangilinan J."/>
            <person name="Riley R."/>
            <person name="Labutti K."/>
            <person name="Andreopoulos B."/>
            <person name="Lipzen A."/>
            <person name="Chen C."/>
            <person name="Yanf M."/>
            <person name="Daum C."/>
            <person name="Ng V."/>
            <person name="Clum A."/>
            <person name="Ohm R."/>
            <person name="Martin F."/>
            <person name="Silar P."/>
            <person name="Natvig D."/>
            <person name="Lalanne C."/>
            <person name="Gautier V."/>
            <person name="Ament-Velasquez S.L."/>
            <person name="Kruys A."/>
            <person name="Hutchinson M.I."/>
            <person name="Powell A.J."/>
            <person name="Barry K."/>
            <person name="Miller A.N."/>
            <person name="Grigoriev I.V."/>
            <person name="Debuchy R."/>
            <person name="Gladieux P."/>
            <person name="Thoren M.H."/>
            <person name="Johannesson H."/>
        </authorList>
    </citation>
    <scope>NUCLEOTIDE SEQUENCE</scope>
    <source>
        <strain evidence="4">PSN309</strain>
    </source>
</reference>
<dbReference type="Pfam" id="PF00328">
    <property type="entry name" value="His_Phos_2"/>
    <property type="match status" value="1"/>
</dbReference>